<dbReference type="GO" id="GO:0006364">
    <property type="term" value="P:rRNA processing"/>
    <property type="evidence" value="ECO:0007669"/>
    <property type="project" value="InterPro"/>
</dbReference>
<dbReference type="STRING" id="7994.ENSAMXP00000041396"/>
<evidence type="ECO:0000256" key="1">
    <source>
        <dbReference type="SAM" id="MobiDB-lite"/>
    </source>
</evidence>
<reference evidence="3" key="1">
    <citation type="submission" date="2013-03" db="EMBL/GenBank/DDBJ databases">
        <authorList>
            <person name="Jeffery W."/>
            <person name="Warren W."/>
            <person name="Wilson R.K."/>
        </authorList>
    </citation>
    <scope>NUCLEOTIDE SEQUENCE</scope>
    <source>
        <strain evidence="3">female</strain>
    </source>
</reference>
<dbReference type="InterPro" id="IPR000238">
    <property type="entry name" value="RbfA"/>
</dbReference>
<dbReference type="InterPro" id="IPR039212">
    <property type="entry name" value="RBFA_mitochondrial"/>
</dbReference>
<dbReference type="GeneTree" id="ENSGT00390000011362"/>
<dbReference type="InterPro" id="IPR015946">
    <property type="entry name" value="KH_dom-like_a/b"/>
</dbReference>
<dbReference type="Bgee" id="ENSAMXG00000042499">
    <property type="expression patterns" value="Expressed in ovary and 10 other cell types or tissues"/>
</dbReference>
<dbReference type="PANTHER" id="PTHR14725:SF0">
    <property type="entry name" value="RIBOSOME-BINDING FACTOR A, MITOCHONDRIAL-RELATED"/>
    <property type="match status" value="1"/>
</dbReference>
<accession>A0A3B1JI50</accession>
<evidence type="ECO:0000313" key="2">
    <source>
        <dbReference type="Ensembl" id="ENSAMXP00000041396.1"/>
    </source>
</evidence>
<feature type="compositionally biased region" description="Basic and acidic residues" evidence="1">
    <location>
        <begin position="330"/>
        <end position="341"/>
    </location>
</feature>
<feature type="region of interest" description="Disordered" evidence="1">
    <location>
        <begin position="296"/>
        <end position="358"/>
    </location>
</feature>
<reference evidence="2" key="3">
    <citation type="submission" date="2025-08" db="UniProtKB">
        <authorList>
            <consortium name="Ensembl"/>
        </authorList>
    </citation>
    <scope>IDENTIFICATION</scope>
</reference>
<dbReference type="InterPro" id="IPR023799">
    <property type="entry name" value="RbfA_dom_sf"/>
</dbReference>
<organism evidence="2 3">
    <name type="scientific">Astyanax mexicanus</name>
    <name type="common">Blind cave fish</name>
    <name type="synonym">Astyanax fasciatus mexicanus</name>
    <dbReference type="NCBI Taxonomy" id="7994"/>
    <lineage>
        <taxon>Eukaryota</taxon>
        <taxon>Metazoa</taxon>
        <taxon>Chordata</taxon>
        <taxon>Craniata</taxon>
        <taxon>Vertebrata</taxon>
        <taxon>Euteleostomi</taxon>
        <taxon>Actinopterygii</taxon>
        <taxon>Neopterygii</taxon>
        <taxon>Teleostei</taxon>
        <taxon>Ostariophysi</taxon>
        <taxon>Characiformes</taxon>
        <taxon>Characoidei</taxon>
        <taxon>Acestrorhamphidae</taxon>
        <taxon>Acestrorhamphinae</taxon>
        <taxon>Astyanax</taxon>
    </lineage>
</organism>
<reference evidence="3" key="2">
    <citation type="journal article" date="2014" name="Nat. Commun.">
        <title>The cavefish genome reveals candidate genes for eye loss.</title>
        <authorList>
            <person name="McGaugh S.E."/>
            <person name="Gross J.B."/>
            <person name="Aken B."/>
            <person name="Blin M."/>
            <person name="Borowsky R."/>
            <person name="Chalopin D."/>
            <person name="Hinaux H."/>
            <person name="Jeffery W.R."/>
            <person name="Keene A."/>
            <person name="Ma L."/>
            <person name="Minx P."/>
            <person name="Murphy D."/>
            <person name="O'Quin K.E."/>
            <person name="Retaux S."/>
            <person name="Rohner N."/>
            <person name="Searle S.M."/>
            <person name="Stahl B.A."/>
            <person name="Tabin C."/>
            <person name="Volff J.N."/>
            <person name="Yoshizawa M."/>
            <person name="Warren W.C."/>
        </authorList>
    </citation>
    <scope>NUCLEOTIDE SEQUENCE [LARGE SCALE GENOMIC DNA]</scope>
    <source>
        <strain evidence="3">female</strain>
    </source>
</reference>
<name>A0A3B1JI50_ASTMX</name>
<dbReference type="AlphaFoldDB" id="A0A3B1JI50"/>
<dbReference type="FunCoup" id="A0A3B1JI50">
    <property type="interactions" value="149"/>
</dbReference>
<evidence type="ECO:0000313" key="3">
    <source>
        <dbReference type="Proteomes" id="UP000018467"/>
    </source>
</evidence>
<dbReference type="Pfam" id="PF02033">
    <property type="entry name" value="RBFA"/>
    <property type="match status" value="1"/>
</dbReference>
<dbReference type="Proteomes" id="UP000018467">
    <property type="component" value="Unassembled WGS sequence"/>
</dbReference>
<proteinExistence type="predicted"/>
<dbReference type="PANTHER" id="PTHR14725">
    <property type="entry name" value="RIBOSOME-BINDING FACTOR A, MITOCHONDRIAL-RELATED"/>
    <property type="match status" value="1"/>
</dbReference>
<dbReference type="SUPFAM" id="SSF89919">
    <property type="entry name" value="Ribosome-binding factor A, RbfA"/>
    <property type="match status" value="1"/>
</dbReference>
<protein>
    <submittedName>
        <fullName evidence="2">Ribosome binding factor A</fullName>
    </submittedName>
</protein>
<dbReference type="Ensembl" id="ENSAMXT00000041601.1">
    <property type="protein sequence ID" value="ENSAMXP00000041396.1"/>
    <property type="gene ID" value="ENSAMXG00000042499.1"/>
</dbReference>
<keyword evidence="3" id="KW-1185">Reference proteome</keyword>
<sequence>MLAVNSQYWIQKCALSRYCSGVLAVLSGLKPEPQQQQQQQQKSRPGVLNFHSSAVQNRNLLMKMLEKKKKRRWYETPQPVITTQSAFLTPVKKKKDQQDSRRVRTLNIIVYKAVVDLLSSHEINADLHSYSVEITKVSFTADYTSCRIYWKTSWSEETDLKIQQLLDRSAPRIRYLIMSLQILGNVPPLTFVRDRKYAALKEVENLLEIADYGPREDDLSFAGKDADTRLHTTDPVEKKKALWLNIDQEALYKQIEDYKQRSSVSSSEITSSPGLTQEQLDLLAEIRKQKLIEKKKRKSKKLKDDYDDDDTSPKAFLIARQLELEEQEKEQEKEEQHRDQDVENSEVSELINDYDRKH</sequence>
<dbReference type="InParanoid" id="A0A3B1JI50"/>
<reference evidence="2" key="4">
    <citation type="submission" date="2025-09" db="UniProtKB">
        <authorList>
            <consortium name="Ensembl"/>
        </authorList>
    </citation>
    <scope>IDENTIFICATION</scope>
</reference>
<dbReference type="Gene3D" id="3.30.300.20">
    <property type="match status" value="1"/>
</dbReference>